<protein>
    <submittedName>
        <fullName evidence="5">Acyltransferase</fullName>
    </submittedName>
</protein>
<dbReference type="Proteomes" id="UP000297564">
    <property type="component" value="Unassembled WGS sequence"/>
</dbReference>
<proteinExistence type="predicted"/>
<feature type="transmembrane region" description="Helical" evidence="2">
    <location>
        <begin position="306"/>
        <end position="327"/>
    </location>
</feature>
<keyword evidence="5" id="KW-0012">Acyltransferase</keyword>
<feature type="domain" description="SGNH" evidence="4">
    <location>
        <begin position="523"/>
        <end position="752"/>
    </location>
</feature>
<evidence type="ECO:0000313" key="5">
    <source>
        <dbReference type="EMBL" id="TFZ04254.1"/>
    </source>
</evidence>
<dbReference type="GO" id="GO:0009103">
    <property type="term" value="P:lipopolysaccharide biosynthetic process"/>
    <property type="evidence" value="ECO:0007669"/>
    <property type="project" value="TreeGrafter"/>
</dbReference>
<feature type="transmembrane region" description="Helical" evidence="2">
    <location>
        <begin position="469"/>
        <end position="488"/>
    </location>
</feature>
<accession>A0A4Z0C0B7</accession>
<keyword evidence="6" id="KW-1185">Reference proteome</keyword>
<keyword evidence="2" id="KW-1133">Transmembrane helix</keyword>
<gene>
    <name evidence="5" type="ORF">EZ242_00390</name>
</gene>
<feature type="transmembrane region" description="Helical" evidence="2">
    <location>
        <begin position="339"/>
        <end position="356"/>
    </location>
</feature>
<dbReference type="OrthoDB" id="9814807at2"/>
<name>A0A4Z0C0B7_9BURK</name>
<dbReference type="InterPro" id="IPR043968">
    <property type="entry name" value="SGNH"/>
</dbReference>
<feature type="transmembrane region" description="Helical" evidence="2">
    <location>
        <begin position="148"/>
        <end position="168"/>
    </location>
</feature>
<feature type="transmembrane region" description="Helical" evidence="2">
    <location>
        <begin position="362"/>
        <end position="380"/>
    </location>
</feature>
<evidence type="ECO:0000259" key="3">
    <source>
        <dbReference type="Pfam" id="PF01757"/>
    </source>
</evidence>
<reference evidence="5 6" key="1">
    <citation type="submission" date="2019-03" db="EMBL/GenBank/DDBJ databases">
        <title>Ramlibacter rhizophilus CCTCC AB2015357, whole genome shotgun sequence.</title>
        <authorList>
            <person name="Zhang X."/>
            <person name="Feng G."/>
            <person name="Zhu H."/>
        </authorList>
    </citation>
    <scope>NUCLEOTIDE SEQUENCE [LARGE SCALE GENOMIC DNA]</scope>
    <source>
        <strain evidence="5 6">CCTCC AB2015357</strain>
    </source>
</reference>
<dbReference type="Pfam" id="PF19040">
    <property type="entry name" value="SGNH"/>
    <property type="match status" value="1"/>
</dbReference>
<dbReference type="PANTHER" id="PTHR23028:SF53">
    <property type="entry name" value="ACYL_TRANSF_3 DOMAIN-CONTAINING PROTEIN"/>
    <property type="match status" value="1"/>
</dbReference>
<feature type="transmembrane region" description="Helical" evidence="2">
    <location>
        <begin position="431"/>
        <end position="448"/>
    </location>
</feature>
<dbReference type="GO" id="GO:0016020">
    <property type="term" value="C:membrane"/>
    <property type="evidence" value="ECO:0007669"/>
    <property type="project" value="TreeGrafter"/>
</dbReference>
<dbReference type="PANTHER" id="PTHR23028">
    <property type="entry name" value="ACETYLTRANSFERASE"/>
    <property type="match status" value="1"/>
</dbReference>
<dbReference type="AlphaFoldDB" id="A0A4Z0C0B7"/>
<feature type="region of interest" description="Disordered" evidence="1">
    <location>
        <begin position="63"/>
        <end position="83"/>
    </location>
</feature>
<evidence type="ECO:0000256" key="1">
    <source>
        <dbReference type="SAM" id="MobiDB-lite"/>
    </source>
</evidence>
<keyword evidence="2" id="KW-0812">Transmembrane</keyword>
<keyword evidence="2" id="KW-0472">Membrane</keyword>
<feature type="domain" description="Acyltransferase 3" evidence="3">
    <location>
        <begin position="123"/>
        <end position="448"/>
    </location>
</feature>
<dbReference type="EMBL" id="SMLL01000001">
    <property type="protein sequence ID" value="TFZ04254.1"/>
    <property type="molecule type" value="Genomic_DNA"/>
</dbReference>
<dbReference type="GO" id="GO:0016747">
    <property type="term" value="F:acyltransferase activity, transferring groups other than amino-acyl groups"/>
    <property type="evidence" value="ECO:0007669"/>
    <property type="project" value="InterPro"/>
</dbReference>
<evidence type="ECO:0000313" key="6">
    <source>
        <dbReference type="Proteomes" id="UP000297564"/>
    </source>
</evidence>
<feature type="transmembrane region" description="Helical" evidence="2">
    <location>
        <begin position="283"/>
        <end position="300"/>
    </location>
</feature>
<feature type="transmembrane region" description="Helical" evidence="2">
    <location>
        <begin position="392"/>
        <end position="411"/>
    </location>
</feature>
<evidence type="ECO:0000259" key="4">
    <source>
        <dbReference type="Pfam" id="PF19040"/>
    </source>
</evidence>
<organism evidence="5 6">
    <name type="scientific">Ramlibacter rhizophilus</name>
    <dbReference type="NCBI Taxonomy" id="1781167"/>
    <lineage>
        <taxon>Bacteria</taxon>
        <taxon>Pseudomonadati</taxon>
        <taxon>Pseudomonadota</taxon>
        <taxon>Betaproteobacteria</taxon>
        <taxon>Burkholderiales</taxon>
        <taxon>Comamonadaceae</taxon>
        <taxon>Ramlibacter</taxon>
    </lineage>
</organism>
<dbReference type="InterPro" id="IPR002656">
    <property type="entry name" value="Acyl_transf_3_dom"/>
</dbReference>
<dbReference type="Pfam" id="PF01757">
    <property type="entry name" value="Acyl_transf_3"/>
    <property type="match status" value="1"/>
</dbReference>
<sequence length="764" mass="83528">MRCCCWSRWARRRRWPGRPGRAGVRRTIRLRADKARRTPASSAAHRPGCTRCRARARSSSARRSSCCRPASELQQRPGPTAASPGILPGRFRECLSLRGMQPNTAVDGRAHPRADAWAHYRSDIDGLRALAVVAVVLHHLMPSAVTGGFVGVDVFFVISGYLITTIIHREMAQGRFNFGRFYERRARRLFPALFAMLAATAVAGWLLLLPSDLTATLLALLGTLSFSANFVFYLGGSDYFDATDLALNPLLHTWSLAVEEQFYLLFPIVLLMLRRRAARTTRALLLAGAVGSLAIAAAYLETNRAAVFYLAPFRAWELLVGCLLALGSVAPVRSRAVRELLAAGGLGAIVASCVLLEPATLFPGLAALAPVLGAAAVIHAGSHGERPAVTRWLLQARPVVYVGLISYSLYLWHWPVLVFARYASAFEQPTWATPLLLAGSLALASLSYHFVEQPWRRPTPARPRRGRPLIVASASALALGAFAAWGLLVDRGFADRYDALVLQHDRTRSERVAWRPCATRPLESACVLGAPERSPDVLLWGDSHLLAWAPAMDKVLAAQGRSGVLAARTACPPMFEARSRSRTGCRRYAETLRAYLQAHPQIRTVVLAGFWGTYFRDDGPLTRVGPSHSASGLIAAEESLGATLGWLESQGVRVKVIGPVPFYDKNVPATLALGAAHGKTRLDRSAQAQRERHEAFLNALGPWSERPSIDHLDPMDWLCNGTCRVQDGGRAMYRDHHHLSEAGALALREPLARALAPRQEGEAR</sequence>
<feature type="transmembrane region" description="Helical" evidence="2">
    <location>
        <begin position="214"/>
        <end position="235"/>
    </location>
</feature>
<dbReference type="InterPro" id="IPR050879">
    <property type="entry name" value="Acyltransferase_3"/>
</dbReference>
<comment type="caution">
    <text evidence="5">The sequence shown here is derived from an EMBL/GenBank/DDBJ whole genome shotgun (WGS) entry which is preliminary data.</text>
</comment>
<keyword evidence="5" id="KW-0808">Transferase</keyword>
<feature type="transmembrane region" description="Helical" evidence="2">
    <location>
        <begin position="189"/>
        <end position="208"/>
    </location>
</feature>
<evidence type="ECO:0000256" key="2">
    <source>
        <dbReference type="SAM" id="Phobius"/>
    </source>
</evidence>